<dbReference type="Gene3D" id="3.30.70.100">
    <property type="match status" value="2"/>
</dbReference>
<evidence type="ECO:0000256" key="1">
    <source>
        <dbReference type="SAM" id="SignalP"/>
    </source>
</evidence>
<dbReference type="Proteomes" id="UP000559626">
    <property type="component" value="Unassembled WGS sequence"/>
</dbReference>
<dbReference type="InterPro" id="IPR011008">
    <property type="entry name" value="Dimeric_a/b-barrel"/>
</dbReference>
<gene>
    <name evidence="3" type="ORF">HHL22_01315</name>
</gene>
<evidence type="ECO:0000313" key="3">
    <source>
        <dbReference type="EMBL" id="NML63833.1"/>
    </source>
</evidence>
<protein>
    <submittedName>
        <fullName evidence="3">NIPSNAP family containing protein</fullName>
    </submittedName>
</protein>
<proteinExistence type="predicted"/>
<sequence>MQKLRFLPLLLLGLVGWLGRPQAAPRPAAERPAYFELKVYHLKTARQEALVDSFLQRQYLPALHRAGVATIGVFKPIGNDTAADRRVYVCTPYASLRQWEQLAKTTTPQLQAAGGAYENAPYNQPAYTRLETIFLQSFPAMTSLRAPGLDAPRGERVYELRSYEGASEKIFANKVQMFNAGGEIKLFDRLGFNGIFYGSVLFGAHMPNLMYMTAFANMAAREAHWKTFGADPEWKQLSARPEYQNNVAHIDIAFLRPTAYSDL</sequence>
<feature type="domain" description="NIPSNAP" evidence="2">
    <location>
        <begin position="158"/>
        <end position="261"/>
    </location>
</feature>
<dbReference type="RefSeq" id="WP_169529169.1">
    <property type="nucleotide sequence ID" value="NZ_JABBGH010000001.1"/>
</dbReference>
<dbReference type="AlphaFoldDB" id="A0A7Y0AAN5"/>
<keyword evidence="4" id="KW-1185">Reference proteome</keyword>
<feature type="chain" id="PRO_5031135515" evidence="1">
    <location>
        <begin position="24"/>
        <end position="263"/>
    </location>
</feature>
<evidence type="ECO:0000259" key="2">
    <source>
        <dbReference type="Pfam" id="PF07978"/>
    </source>
</evidence>
<dbReference type="InterPro" id="IPR012577">
    <property type="entry name" value="NIPSNAP"/>
</dbReference>
<organism evidence="3 4">
    <name type="scientific">Hymenobacter polaris</name>
    <dbReference type="NCBI Taxonomy" id="2682546"/>
    <lineage>
        <taxon>Bacteria</taxon>
        <taxon>Pseudomonadati</taxon>
        <taxon>Bacteroidota</taxon>
        <taxon>Cytophagia</taxon>
        <taxon>Cytophagales</taxon>
        <taxon>Hymenobacteraceae</taxon>
        <taxon>Hymenobacter</taxon>
    </lineage>
</organism>
<keyword evidence="1" id="KW-0732">Signal</keyword>
<accession>A0A7Y0AAN5</accession>
<dbReference type="SUPFAM" id="SSF54909">
    <property type="entry name" value="Dimeric alpha+beta barrel"/>
    <property type="match status" value="1"/>
</dbReference>
<dbReference type="EMBL" id="JABBGH010000001">
    <property type="protein sequence ID" value="NML63833.1"/>
    <property type="molecule type" value="Genomic_DNA"/>
</dbReference>
<feature type="signal peptide" evidence="1">
    <location>
        <begin position="1"/>
        <end position="23"/>
    </location>
</feature>
<evidence type="ECO:0000313" key="4">
    <source>
        <dbReference type="Proteomes" id="UP000559626"/>
    </source>
</evidence>
<comment type="caution">
    <text evidence="3">The sequence shown here is derived from an EMBL/GenBank/DDBJ whole genome shotgun (WGS) entry which is preliminary data.</text>
</comment>
<reference evidence="3 4" key="1">
    <citation type="submission" date="2020-04" db="EMBL/GenBank/DDBJ databases">
        <title>Hymenobacter polaris sp. nov., isolated from Arctic soil.</title>
        <authorList>
            <person name="Dahal R.H."/>
        </authorList>
    </citation>
    <scope>NUCLEOTIDE SEQUENCE [LARGE SCALE GENOMIC DNA]</scope>
    <source>
        <strain evidence="3 4">RP-2-7</strain>
    </source>
</reference>
<dbReference type="Pfam" id="PF07978">
    <property type="entry name" value="NIPSNAP"/>
    <property type="match status" value="1"/>
</dbReference>
<name>A0A7Y0AAN5_9BACT</name>